<evidence type="ECO:0000313" key="3">
    <source>
        <dbReference type="EMBL" id="KAA1095806.1"/>
    </source>
</evidence>
<dbReference type="Pfam" id="PF01161">
    <property type="entry name" value="PBP"/>
    <property type="match status" value="1"/>
</dbReference>
<keyword evidence="1" id="KW-0732">Signal</keyword>
<dbReference type="InterPro" id="IPR008914">
    <property type="entry name" value="PEBP"/>
</dbReference>
<sequence length="224" mass="24314">MRSFLAALVMALFVSVAVAKSNNVKRDVCDVLNNDAADDACSMKKAFGGSSVYPQLLSTFSPQAALYVHYSQVIVGGAQQLTPNRVANKPNLSIGFMRGPLSIPGAQMLLNKYVVMCLDFQPQTRVTKPIWIQSGMTVNPNTSAMSSSIAPIIPYQAPNPQRGTGTHEYVFLVFQETDAGLWALLKQQPKLRASLSGSFDLKSFRSQTGLHNLVAGSFFKSTHP</sequence>
<name>A0A5B0NDJ3_PUCGR</name>
<dbReference type="AlphaFoldDB" id="A0A5B0NDJ3"/>
<feature type="chain" id="PRO_5036137461" description="Phosphatidylethanolamine-binding protein" evidence="1">
    <location>
        <begin position="20"/>
        <end position="224"/>
    </location>
</feature>
<evidence type="ECO:0000256" key="1">
    <source>
        <dbReference type="SAM" id="SignalP"/>
    </source>
</evidence>
<evidence type="ECO:0000313" key="5">
    <source>
        <dbReference type="Proteomes" id="UP000325313"/>
    </source>
</evidence>
<dbReference type="InterPro" id="IPR036610">
    <property type="entry name" value="PEBP-like_sf"/>
</dbReference>
<dbReference type="EMBL" id="VDEP01000371">
    <property type="protein sequence ID" value="KAA1095806.1"/>
    <property type="molecule type" value="Genomic_DNA"/>
</dbReference>
<feature type="signal peptide" evidence="1">
    <location>
        <begin position="1"/>
        <end position="19"/>
    </location>
</feature>
<dbReference type="InterPro" id="IPR035810">
    <property type="entry name" value="PEBP_euk"/>
</dbReference>
<keyword evidence="4" id="KW-1185">Reference proteome</keyword>
<organism evidence="2 4">
    <name type="scientific">Puccinia graminis f. sp. tritici</name>
    <dbReference type="NCBI Taxonomy" id="56615"/>
    <lineage>
        <taxon>Eukaryota</taxon>
        <taxon>Fungi</taxon>
        <taxon>Dikarya</taxon>
        <taxon>Basidiomycota</taxon>
        <taxon>Pucciniomycotina</taxon>
        <taxon>Pucciniomycetes</taxon>
        <taxon>Pucciniales</taxon>
        <taxon>Pucciniaceae</taxon>
        <taxon>Puccinia</taxon>
    </lineage>
</organism>
<dbReference type="PANTHER" id="PTHR11362">
    <property type="entry name" value="PHOSPHATIDYLETHANOLAMINE-BINDING PROTEIN"/>
    <property type="match status" value="1"/>
</dbReference>
<gene>
    <name evidence="2" type="ORF">PGT21_027741</name>
    <name evidence="3" type="ORF">PGTUg99_031801</name>
</gene>
<evidence type="ECO:0000313" key="2">
    <source>
        <dbReference type="EMBL" id="KAA1087277.1"/>
    </source>
</evidence>
<evidence type="ECO:0000313" key="4">
    <source>
        <dbReference type="Proteomes" id="UP000324748"/>
    </source>
</evidence>
<protein>
    <recommendedName>
        <fullName evidence="6">Phosphatidylethanolamine-binding protein</fullName>
    </recommendedName>
</protein>
<comment type="caution">
    <text evidence="2">The sequence shown here is derived from an EMBL/GenBank/DDBJ whole genome shotgun (WGS) entry which is preliminary data.</text>
</comment>
<accession>A0A5B0NDJ3</accession>
<dbReference type="Proteomes" id="UP000325313">
    <property type="component" value="Unassembled WGS sequence"/>
</dbReference>
<reference evidence="4 5" key="1">
    <citation type="submission" date="2019-05" db="EMBL/GenBank/DDBJ databases">
        <title>Emergence of the Ug99 lineage of the wheat stem rust pathogen through somatic hybridization.</title>
        <authorList>
            <person name="Li F."/>
            <person name="Upadhyaya N.M."/>
            <person name="Sperschneider J."/>
            <person name="Matny O."/>
            <person name="Nguyen-Phuc H."/>
            <person name="Mago R."/>
            <person name="Raley C."/>
            <person name="Miller M.E."/>
            <person name="Silverstein K.A.T."/>
            <person name="Henningsen E."/>
            <person name="Hirsch C.D."/>
            <person name="Visser B."/>
            <person name="Pretorius Z.A."/>
            <person name="Steffenson B.J."/>
            <person name="Schwessinger B."/>
            <person name="Dodds P.N."/>
            <person name="Figueroa M."/>
        </authorList>
    </citation>
    <scope>NUCLEOTIDE SEQUENCE [LARGE SCALE GENOMIC DNA]</scope>
    <source>
        <strain evidence="2">21-0</strain>
        <strain evidence="3 5">Ug99</strain>
    </source>
</reference>
<dbReference type="SUPFAM" id="SSF49777">
    <property type="entry name" value="PEBP-like"/>
    <property type="match status" value="1"/>
</dbReference>
<dbReference type="EMBL" id="VSWC01000105">
    <property type="protein sequence ID" value="KAA1087277.1"/>
    <property type="molecule type" value="Genomic_DNA"/>
</dbReference>
<proteinExistence type="predicted"/>
<dbReference type="Proteomes" id="UP000324748">
    <property type="component" value="Unassembled WGS sequence"/>
</dbReference>
<dbReference type="OrthoDB" id="2506647at2759"/>
<evidence type="ECO:0008006" key="6">
    <source>
        <dbReference type="Google" id="ProtNLM"/>
    </source>
</evidence>
<dbReference type="PANTHER" id="PTHR11362:SF82">
    <property type="entry name" value="PHOSPHATIDYLETHANOLAMINE-BINDING PROTEIN 4"/>
    <property type="match status" value="1"/>
</dbReference>
<dbReference type="Gene3D" id="3.90.280.10">
    <property type="entry name" value="PEBP-like"/>
    <property type="match status" value="1"/>
</dbReference>
<dbReference type="CDD" id="cd00866">
    <property type="entry name" value="PEBP_euk"/>
    <property type="match status" value="1"/>
</dbReference>